<dbReference type="AlphaFoldDB" id="A0A397IUH5"/>
<accession>A0A397IUH5</accession>
<dbReference type="EMBL" id="PQFF01000158">
    <property type="protein sequence ID" value="RHZ77998.1"/>
    <property type="molecule type" value="Genomic_DNA"/>
</dbReference>
<sequence>MAFYSCPHTYIDGRICGKGCYRQEGCALHWKMRSRNPCKECGIPTASIYGMCVKHAGKYRNKSNYHKKRQAELLAKYNHENGYTLCETQISSIYARRQDCGKLTTSIHNACDKHVGKYQSRENYRRKKQDELRAKIAIFENLSVLSDSGHELYCGMHYTKTSLGIGGDLKCLTHPDSRKHFFPQIDPSFLAYWQIQESNTELTSSLVK</sequence>
<dbReference type="OrthoDB" id="2378066at2759"/>
<comment type="caution">
    <text evidence="1">The sequence shown here is derived from an EMBL/GenBank/DDBJ whole genome shotgun (WGS) entry which is preliminary data.</text>
</comment>
<evidence type="ECO:0000313" key="2">
    <source>
        <dbReference type="Proteomes" id="UP000266861"/>
    </source>
</evidence>
<organism evidence="1 2">
    <name type="scientific">Diversispora epigaea</name>
    <dbReference type="NCBI Taxonomy" id="1348612"/>
    <lineage>
        <taxon>Eukaryota</taxon>
        <taxon>Fungi</taxon>
        <taxon>Fungi incertae sedis</taxon>
        <taxon>Mucoromycota</taxon>
        <taxon>Glomeromycotina</taxon>
        <taxon>Glomeromycetes</taxon>
        <taxon>Diversisporales</taxon>
        <taxon>Diversisporaceae</taxon>
        <taxon>Diversispora</taxon>
    </lineage>
</organism>
<protein>
    <submittedName>
        <fullName evidence="1">Uncharacterized protein</fullName>
    </submittedName>
</protein>
<reference evidence="1 2" key="1">
    <citation type="submission" date="2018-08" db="EMBL/GenBank/DDBJ databases">
        <title>Genome and evolution of the arbuscular mycorrhizal fungus Diversispora epigaea (formerly Glomus versiforme) and its bacterial endosymbionts.</title>
        <authorList>
            <person name="Sun X."/>
            <person name="Fei Z."/>
            <person name="Harrison M."/>
        </authorList>
    </citation>
    <scope>NUCLEOTIDE SEQUENCE [LARGE SCALE GENOMIC DNA]</scope>
    <source>
        <strain evidence="1 2">IT104</strain>
    </source>
</reference>
<dbReference type="Proteomes" id="UP000266861">
    <property type="component" value="Unassembled WGS sequence"/>
</dbReference>
<keyword evidence="2" id="KW-1185">Reference proteome</keyword>
<gene>
    <name evidence="1" type="ORF">Glove_168g317</name>
</gene>
<proteinExistence type="predicted"/>
<name>A0A397IUH5_9GLOM</name>
<evidence type="ECO:0000313" key="1">
    <source>
        <dbReference type="EMBL" id="RHZ77998.1"/>
    </source>
</evidence>